<comment type="similarity">
    <text evidence="8">Belongs to the bacterial reverse transcriptase family.</text>
</comment>
<protein>
    <recommendedName>
        <fullName evidence="1">RNA-directed DNA polymerase</fullName>
        <ecNumber evidence="1">2.7.7.49</ecNumber>
    </recommendedName>
</protein>
<evidence type="ECO:0000256" key="9">
    <source>
        <dbReference type="ARBA" id="ARBA00048173"/>
    </source>
</evidence>
<evidence type="ECO:0000256" key="3">
    <source>
        <dbReference type="ARBA" id="ARBA00022695"/>
    </source>
</evidence>
<proteinExistence type="inferred from homology"/>
<dbReference type="PANTHER" id="PTHR34047">
    <property type="entry name" value="NUCLEAR INTRON MATURASE 1, MITOCHONDRIAL-RELATED"/>
    <property type="match status" value="1"/>
</dbReference>
<dbReference type="NCBIfam" id="NF038233">
    <property type="entry name" value="retron_St85_RT"/>
    <property type="match status" value="1"/>
</dbReference>
<dbReference type="SUPFAM" id="SSF56672">
    <property type="entry name" value="DNA/RNA polymerases"/>
    <property type="match status" value="1"/>
</dbReference>
<evidence type="ECO:0000256" key="4">
    <source>
        <dbReference type="ARBA" id="ARBA00022723"/>
    </source>
</evidence>
<keyword evidence="12" id="KW-1185">Reference proteome</keyword>
<dbReference type="EC" id="2.7.7.49" evidence="1"/>
<dbReference type="CDD" id="cd03487">
    <property type="entry name" value="RT_Bac_retron_II"/>
    <property type="match status" value="1"/>
</dbReference>
<dbReference type="InterPro" id="IPR043502">
    <property type="entry name" value="DNA/RNA_pol_sf"/>
</dbReference>
<dbReference type="GO" id="GO:0003964">
    <property type="term" value="F:RNA-directed DNA polymerase activity"/>
    <property type="evidence" value="ECO:0007669"/>
    <property type="project" value="UniProtKB-KW"/>
</dbReference>
<dbReference type="InterPro" id="IPR000123">
    <property type="entry name" value="Reverse_transcriptase_msDNA"/>
</dbReference>
<evidence type="ECO:0000256" key="2">
    <source>
        <dbReference type="ARBA" id="ARBA00022679"/>
    </source>
</evidence>
<dbReference type="PRINTS" id="PR00866">
    <property type="entry name" value="RNADNAPOLMS"/>
</dbReference>
<evidence type="ECO:0000256" key="5">
    <source>
        <dbReference type="ARBA" id="ARBA00022842"/>
    </source>
</evidence>
<evidence type="ECO:0000256" key="6">
    <source>
        <dbReference type="ARBA" id="ARBA00022918"/>
    </source>
</evidence>
<reference evidence="11 12" key="1">
    <citation type="submission" date="2023-08" db="EMBL/GenBank/DDBJ databases">
        <title>Pseudoalteromonas haloplanktis LL1 genome.</title>
        <authorList>
            <person name="Wu S."/>
        </authorList>
    </citation>
    <scope>NUCLEOTIDE SEQUENCE [LARGE SCALE GENOMIC DNA]</scope>
    <source>
        <strain evidence="11 12">LL1</strain>
    </source>
</reference>
<keyword evidence="6 11" id="KW-0695">RNA-directed DNA polymerase</keyword>
<dbReference type="Proteomes" id="UP001226574">
    <property type="component" value="Unassembled WGS sequence"/>
</dbReference>
<keyword evidence="2" id="KW-0808">Transferase</keyword>
<dbReference type="InterPro" id="IPR051083">
    <property type="entry name" value="GrpII_Intron_Splice-Mob/Def"/>
</dbReference>
<accession>A0ABU1BD12</accession>
<evidence type="ECO:0000256" key="1">
    <source>
        <dbReference type="ARBA" id="ARBA00012493"/>
    </source>
</evidence>
<name>A0ABU1BD12_PSEHA</name>
<keyword evidence="5" id="KW-0460">Magnesium</keyword>
<evidence type="ECO:0000256" key="8">
    <source>
        <dbReference type="ARBA" id="ARBA00034120"/>
    </source>
</evidence>
<comment type="catalytic activity">
    <reaction evidence="9">
        <text>DNA(n) + a 2'-deoxyribonucleoside 5'-triphosphate = DNA(n+1) + diphosphate</text>
        <dbReference type="Rhea" id="RHEA:22508"/>
        <dbReference type="Rhea" id="RHEA-COMP:17339"/>
        <dbReference type="Rhea" id="RHEA-COMP:17340"/>
        <dbReference type="ChEBI" id="CHEBI:33019"/>
        <dbReference type="ChEBI" id="CHEBI:61560"/>
        <dbReference type="ChEBI" id="CHEBI:173112"/>
        <dbReference type="EC" id="2.7.7.49"/>
    </reaction>
</comment>
<keyword evidence="3" id="KW-0548">Nucleotidyltransferase</keyword>
<feature type="domain" description="Reverse transcriptase" evidence="10">
    <location>
        <begin position="29"/>
        <end position="250"/>
    </location>
</feature>
<evidence type="ECO:0000313" key="11">
    <source>
        <dbReference type="EMBL" id="MDQ9091409.1"/>
    </source>
</evidence>
<sequence>MNFLVIDKLVNEINLLPDINSLAVLKGGTHELFKYFNKAPTTYKCYLIPKKSGGHRLIANPPFAIKVVQRELINILKNRIQVSDSAYAYVEGKGIKANALEHKKSNFFLKMDLVSYFNSIDDGLLSRLIKASFTDISMEEINLLNNLLLWEKGSKLCLSVGAPSSPFISNAIMYDFDNELKNECIKKRITFTRYADDLTFSTNKKNQLFQIPHIVEKLLEKHFSTKLTVNHKKTKFSSKAHNRRVTGITITNQASLSLGREKKRIIRSMVHNYYYGEASVEDILKLQGYLSFSKYIEPKFFNSLKDKYGKDIISMLLRVRKNND</sequence>
<organism evidence="11 12">
    <name type="scientific">Pseudoalteromonas haloplanktis</name>
    <name type="common">Alteromonas haloplanktis</name>
    <dbReference type="NCBI Taxonomy" id="228"/>
    <lineage>
        <taxon>Bacteria</taxon>
        <taxon>Pseudomonadati</taxon>
        <taxon>Pseudomonadota</taxon>
        <taxon>Gammaproteobacteria</taxon>
        <taxon>Alteromonadales</taxon>
        <taxon>Pseudoalteromonadaceae</taxon>
        <taxon>Pseudoalteromonas</taxon>
    </lineage>
</organism>
<keyword evidence="4" id="KW-0479">Metal-binding</keyword>
<comment type="caution">
    <text evidence="11">The sequence shown here is derived from an EMBL/GenBank/DDBJ whole genome shotgun (WGS) entry which is preliminary data.</text>
</comment>
<gene>
    <name evidence="11" type="ORF">RC083_07385</name>
</gene>
<evidence type="ECO:0000256" key="7">
    <source>
        <dbReference type="ARBA" id="ARBA00023118"/>
    </source>
</evidence>
<dbReference type="InterPro" id="IPR000477">
    <property type="entry name" value="RT_dom"/>
</dbReference>
<evidence type="ECO:0000313" key="12">
    <source>
        <dbReference type="Proteomes" id="UP001226574"/>
    </source>
</evidence>
<dbReference type="PROSITE" id="PS50878">
    <property type="entry name" value="RT_POL"/>
    <property type="match status" value="1"/>
</dbReference>
<dbReference type="RefSeq" id="WP_309038714.1">
    <property type="nucleotide sequence ID" value="NZ_JAVIFY010000004.1"/>
</dbReference>
<keyword evidence="7" id="KW-0051">Antiviral defense</keyword>
<dbReference type="PANTHER" id="PTHR34047:SF7">
    <property type="entry name" value="RNA-DIRECTED DNA POLYMERASE"/>
    <property type="match status" value="1"/>
</dbReference>
<dbReference type="Pfam" id="PF00078">
    <property type="entry name" value="RVT_1"/>
    <property type="match status" value="1"/>
</dbReference>
<dbReference type="EMBL" id="JAVIFY010000004">
    <property type="protein sequence ID" value="MDQ9091409.1"/>
    <property type="molecule type" value="Genomic_DNA"/>
</dbReference>
<evidence type="ECO:0000259" key="10">
    <source>
        <dbReference type="PROSITE" id="PS50878"/>
    </source>
</evidence>